<comment type="caution">
    <text evidence="1">The sequence shown here is derived from an EMBL/GenBank/DDBJ whole genome shotgun (WGS) entry which is preliminary data.</text>
</comment>
<organism evidence="1 2">
    <name type="scientific">Aphanomyces astaci</name>
    <name type="common">Crayfish plague agent</name>
    <dbReference type="NCBI Taxonomy" id="112090"/>
    <lineage>
        <taxon>Eukaryota</taxon>
        <taxon>Sar</taxon>
        <taxon>Stramenopiles</taxon>
        <taxon>Oomycota</taxon>
        <taxon>Saprolegniomycetes</taxon>
        <taxon>Saprolegniales</taxon>
        <taxon>Verrucalvaceae</taxon>
        <taxon>Aphanomyces</taxon>
    </lineage>
</organism>
<protein>
    <submittedName>
        <fullName evidence="1">Uncharacterized protein</fullName>
    </submittedName>
</protein>
<evidence type="ECO:0000313" key="2">
    <source>
        <dbReference type="Proteomes" id="UP000469452"/>
    </source>
</evidence>
<proteinExistence type="predicted"/>
<dbReference type="Proteomes" id="UP000469452">
    <property type="component" value="Unassembled WGS sequence"/>
</dbReference>
<dbReference type="AlphaFoldDB" id="A0A6A4Z1U1"/>
<sequence>MGPGNILDGAPAQNFADEFALEHDTLYGEFEKETGQNAKYVWVEGIDDVFVEKMAMTRYNAYEEGAYQAFMFKRKLADSGIIPKAKFHKKKQGSFSKMDEAVMCILHKAKDKSAIRSTLPEWMPKGGSVNKQRKLNKLLMLLAGATAGNPAESVTPVDIPRAIFTHPFQDTVTVSLPYLTFVNLVE</sequence>
<name>A0A6A4Z1U1_APHAT</name>
<gene>
    <name evidence="1" type="ORF">AaE_015172</name>
</gene>
<accession>A0A6A4Z1U1</accession>
<feature type="non-terminal residue" evidence="1">
    <location>
        <position position="186"/>
    </location>
</feature>
<dbReference type="EMBL" id="VJMI01020561">
    <property type="protein sequence ID" value="KAF0703962.1"/>
    <property type="molecule type" value="Genomic_DNA"/>
</dbReference>
<reference evidence="1 2" key="1">
    <citation type="submission" date="2019-06" db="EMBL/GenBank/DDBJ databases">
        <title>Genomics analysis of Aphanomyces spp. identifies a new class of oomycete effector associated with host adaptation.</title>
        <authorList>
            <person name="Gaulin E."/>
        </authorList>
    </citation>
    <scope>NUCLEOTIDE SEQUENCE [LARGE SCALE GENOMIC DNA]</scope>
    <source>
        <strain evidence="1 2">E</strain>
    </source>
</reference>
<evidence type="ECO:0000313" key="1">
    <source>
        <dbReference type="EMBL" id="KAF0703962.1"/>
    </source>
</evidence>